<accession>A0ABX0UFT3</accession>
<proteinExistence type="predicted"/>
<keyword evidence="3" id="KW-1185">Reference proteome</keyword>
<protein>
    <recommendedName>
        <fullName evidence="4">Adenylosuccinate synthetase</fullName>
    </recommendedName>
</protein>
<dbReference type="Proteomes" id="UP000745859">
    <property type="component" value="Unassembled WGS sequence"/>
</dbReference>
<sequence length="55" mass="6603">MRSLYYLLIQKPSEIPSPHNNDPLDTSSPLEITVYIILPILIFALYFLWKRKRRK</sequence>
<gene>
    <name evidence="2" type="ORF">FHR24_002888</name>
</gene>
<evidence type="ECO:0000256" key="1">
    <source>
        <dbReference type="SAM" id="Phobius"/>
    </source>
</evidence>
<feature type="transmembrane region" description="Helical" evidence="1">
    <location>
        <begin position="32"/>
        <end position="49"/>
    </location>
</feature>
<keyword evidence="1" id="KW-1133">Transmembrane helix</keyword>
<reference evidence="2 3" key="1">
    <citation type="submission" date="2020-03" db="EMBL/GenBank/DDBJ databases">
        <title>Genomic Encyclopedia of Type Strains, Phase IV (KMG-IV): sequencing the most valuable type-strain genomes for metagenomic binning, comparative biology and taxonomic classification.</title>
        <authorList>
            <person name="Goeker M."/>
        </authorList>
    </citation>
    <scope>NUCLEOTIDE SEQUENCE [LARGE SCALE GENOMIC DNA]</scope>
    <source>
        <strain evidence="2 3">DSM 101599</strain>
    </source>
</reference>
<evidence type="ECO:0008006" key="4">
    <source>
        <dbReference type="Google" id="ProtNLM"/>
    </source>
</evidence>
<evidence type="ECO:0000313" key="2">
    <source>
        <dbReference type="EMBL" id="NIJ46401.1"/>
    </source>
</evidence>
<organism evidence="2 3">
    <name type="scientific">Wenyingzhuangia heitensis</name>
    <dbReference type="NCBI Taxonomy" id="1487859"/>
    <lineage>
        <taxon>Bacteria</taxon>
        <taxon>Pseudomonadati</taxon>
        <taxon>Bacteroidota</taxon>
        <taxon>Flavobacteriia</taxon>
        <taxon>Flavobacteriales</taxon>
        <taxon>Flavobacteriaceae</taxon>
        <taxon>Wenyingzhuangia</taxon>
    </lineage>
</organism>
<comment type="caution">
    <text evidence="2">The sequence shown here is derived from an EMBL/GenBank/DDBJ whole genome shotgun (WGS) entry which is preliminary data.</text>
</comment>
<evidence type="ECO:0000313" key="3">
    <source>
        <dbReference type="Proteomes" id="UP000745859"/>
    </source>
</evidence>
<dbReference type="EMBL" id="JAASQL010000006">
    <property type="protein sequence ID" value="NIJ46401.1"/>
    <property type="molecule type" value="Genomic_DNA"/>
</dbReference>
<name>A0ABX0UFT3_9FLAO</name>
<keyword evidence="1" id="KW-0812">Transmembrane</keyword>
<dbReference type="RefSeq" id="WP_167190451.1">
    <property type="nucleotide sequence ID" value="NZ_JAASQL010000006.1"/>
</dbReference>
<keyword evidence="1" id="KW-0472">Membrane</keyword>